<comment type="caution">
    <text evidence="2">The sequence shown here is derived from an EMBL/GenBank/DDBJ whole genome shotgun (WGS) entry which is preliminary data.</text>
</comment>
<accession>A0ABW4VT84</accession>
<sequence>MWWYWIVGIIILLIVIEEFIYYLENRIAFGKRQGRISGWIHKLKKKEDIPIDDGPQRRRRR</sequence>
<proteinExistence type="predicted"/>
<name>A0ABW4VT84_9BACI</name>
<evidence type="ECO:0000256" key="1">
    <source>
        <dbReference type="SAM" id="Phobius"/>
    </source>
</evidence>
<dbReference type="EMBL" id="JBHUHQ010000002">
    <property type="protein sequence ID" value="MFD2042894.1"/>
    <property type="molecule type" value="Genomic_DNA"/>
</dbReference>
<reference evidence="3" key="1">
    <citation type="journal article" date="2019" name="Int. J. Syst. Evol. Microbiol.">
        <title>The Global Catalogue of Microorganisms (GCM) 10K type strain sequencing project: providing services to taxonomists for standard genome sequencing and annotation.</title>
        <authorList>
            <consortium name="The Broad Institute Genomics Platform"/>
            <consortium name="The Broad Institute Genome Sequencing Center for Infectious Disease"/>
            <person name="Wu L."/>
            <person name="Ma J."/>
        </authorList>
    </citation>
    <scope>NUCLEOTIDE SEQUENCE [LARGE SCALE GENOMIC DNA]</scope>
    <source>
        <strain evidence="3">R28</strain>
    </source>
</reference>
<feature type="transmembrane region" description="Helical" evidence="1">
    <location>
        <begin position="6"/>
        <end position="23"/>
    </location>
</feature>
<keyword evidence="1" id="KW-0812">Transmembrane</keyword>
<gene>
    <name evidence="2" type="ORF">ACFSJF_01035</name>
</gene>
<evidence type="ECO:0000313" key="2">
    <source>
        <dbReference type="EMBL" id="MFD2042894.1"/>
    </source>
</evidence>
<keyword evidence="1" id="KW-0472">Membrane</keyword>
<dbReference type="Proteomes" id="UP001597383">
    <property type="component" value="Unassembled WGS sequence"/>
</dbReference>
<keyword evidence="3" id="KW-1185">Reference proteome</keyword>
<dbReference type="RefSeq" id="WP_377554589.1">
    <property type="nucleotide sequence ID" value="NZ_JBHUHQ010000002.1"/>
</dbReference>
<keyword evidence="1" id="KW-1133">Transmembrane helix</keyword>
<protein>
    <submittedName>
        <fullName evidence="2">Uncharacterized protein</fullName>
    </submittedName>
</protein>
<organism evidence="2 3">
    <name type="scientific">Ornithinibacillus salinisoli</name>
    <dbReference type="NCBI Taxonomy" id="1848459"/>
    <lineage>
        <taxon>Bacteria</taxon>
        <taxon>Bacillati</taxon>
        <taxon>Bacillota</taxon>
        <taxon>Bacilli</taxon>
        <taxon>Bacillales</taxon>
        <taxon>Bacillaceae</taxon>
        <taxon>Ornithinibacillus</taxon>
    </lineage>
</organism>
<evidence type="ECO:0000313" key="3">
    <source>
        <dbReference type="Proteomes" id="UP001597383"/>
    </source>
</evidence>